<keyword evidence="2" id="KW-0687">Ribonucleoprotein</keyword>
<reference evidence="4" key="1">
    <citation type="submission" date="2021-02" db="EMBL/GenBank/DDBJ databases">
        <authorList>
            <person name="Franco D."/>
        </authorList>
    </citation>
    <scope>NUCLEOTIDE SEQUENCE</scope>
    <source>
        <strain evidence="4">RANSCY</strain>
    </source>
</reference>
<dbReference type="InterPro" id="IPR036789">
    <property type="entry name" value="Ribosomal_uL6-like_a/b-dom_sf"/>
</dbReference>
<dbReference type="GO" id="GO:1990904">
    <property type="term" value="C:ribonucleoprotein complex"/>
    <property type="evidence" value="ECO:0007669"/>
    <property type="project" value="UniProtKB-KW"/>
</dbReference>
<dbReference type="Proteomes" id="UP000663347">
    <property type="component" value="Chromosome"/>
</dbReference>
<dbReference type="PANTHER" id="PTHR11655:SF14">
    <property type="entry name" value="LARGE RIBOSOMAL SUBUNIT PROTEIN UL6M"/>
    <property type="match status" value="1"/>
</dbReference>
<dbReference type="GO" id="GO:0003735">
    <property type="term" value="F:structural constituent of ribosome"/>
    <property type="evidence" value="ECO:0007669"/>
    <property type="project" value="InterPro"/>
</dbReference>
<gene>
    <name evidence="4" type="ORF">JSR06_00725</name>
</gene>
<dbReference type="InterPro" id="IPR000702">
    <property type="entry name" value="Ribosomal_uL6-like"/>
</dbReference>
<dbReference type="PIRSF" id="PIRSF002162">
    <property type="entry name" value="Ribosomal_L6"/>
    <property type="match status" value="1"/>
</dbReference>
<dbReference type="InterPro" id="IPR019906">
    <property type="entry name" value="Ribosomal_uL6_bac-type"/>
</dbReference>
<dbReference type="PRINTS" id="PR00059">
    <property type="entry name" value="RIBOSOMALL6"/>
</dbReference>
<name>A0A974X7G9_9PROT</name>
<proteinExistence type="predicted"/>
<dbReference type="Gene3D" id="3.90.930.12">
    <property type="entry name" value="Ribosomal protein L6, alpha-beta domain"/>
    <property type="match status" value="2"/>
</dbReference>
<evidence type="ECO:0000256" key="2">
    <source>
        <dbReference type="ARBA" id="ARBA00023274"/>
    </source>
</evidence>
<dbReference type="SUPFAM" id="SSF56053">
    <property type="entry name" value="Ribosomal protein L6"/>
    <property type="match status" value="2"/>
</dbReference>
<dbReference type="GO" id="GO:0019843">
    <property type="term" value="F:rRNA binding"/>
    <property type="evidence" value="ECO:0007669"/>
    <property type="project" value="InterPro"/>
</dbReference>
<dbReference type="PANTHER" id="PTHR11655">
    <property type="entry name" value="60S/50S RIBOSOMAL PROTEIN L6/L9"/>
    <property type="match status" value="1"/>
</dbReference>
<dbReference type="EMBL" id="CP071412">
    <property type="protein sequence ID" value="QSW37965.1"/>
    <property type="molecule type" value="Genomic_DNA"/>
</dbReference>
<protein>
    <recommendedName>
        <fullName evidence="3">50S ribosomal protein L6</fullName>
    </recommendedName>
</protein>
<organism evidence="4 5">
    <name type="scientific">Candidatus Vidania fulgoroideorum</name>
    <dbReference type="NCBI Taxonomy" id="881286"/>
    <lineage>
        <taxon>Bacteria</taxon>
        <taxon>Pseudomonadati</taxon>
        <taxon>Pseudomonadota</taxon>
        <taxon>Betaproteobacteria</taxon>
        <taxon>Candidatus Vidania</taxon>
    </lineage>
</organism>
<evidence type="ECO:0000256" key="1">
    <source>
        <dbReference type="ARBA" id="ARBA00022980"/>
    </source>
</evidence>
<reference evidence="4" key="2">
    <citation type="submission" date="2021-03" db="EMBL/GenBank/DDBJ databases">
        <title>Alternative transmission patterns in independently acquired nutritional co-symbionts of Dictyopharidae planthoppers.</title>
        <authorList>
            <person name="Michalik A."/>
            <person name="Lukasik P."/>
        </authorList>
    </citation>
    <scope>NUCLEOTIDE SEQUENCE</scope>
    <source>
        <strain evidence="4">RANSCY</strain>
    </source>
</reference>
<evidence type="ECO:0000313" key="5">
    <source>
        <dbReference type="Proteomes" id="UP000663347"/>
    </source>
</evidence>
<evidence type="ECO:0000313" key="4">
    <source>
        <dbReference type="EMBL" id="QSW37965.1"/>
    </source>
</evidence>
<dbReference type="AlphaFoldDB" id="A0A974X7G9"/>
<sequence>MSKKGRKPITISNIFITYKLRVITIKGRYGELSFRLKGLFFIFLVRNNIFIRPCYKKYNNLWGTYFSCISNILFGTNFMFKDTLIIDGVGYSFDLDKKSLLVDIGFSKVVNITIPSELYCKLSNNKDKLHIRSINNIALGDFCHVIKNLRRYNPYKKIGIRSINEIKVLKSRNKK</sequence>
<accession>A0A974X7G9</accession>
<dbReference type="GO" id="GO:0002181">
    <property type="term" value="P:cytoplasmic translation"/>
    <property type="evidence" value="ECO:0007669"/>
    <property type="project" value="TreeGrafter"/>
</dbReference>
<dbReference type="GO" id="GO:0005840">
    <property type="term" value="C:ribosome"/>
    <property type="evidence" value="ECO:0007669"/>
    <property type="project" value="UniProtKB-KW"/>
</dbReference>
<keyword evidence="1" id="KW-0689">Ribosomal protein</keyword>
<evidence type="ECO:0000256" key="3">
    <source>
        <dbReference type="ARBA" id="ARBA00035454"/>
    </source>
</evidence>